<dbReference type="PANTHER" id="PTHR31511">
    <property type="entry name" value="PROTEIN CBG23764"/>
    <property type="match status" value="1"/>
</dbReference>
<evidence type="ECO:0000313" key="1">
    <source>
        <dbReference type="EMBL" id="VDH90684.1"/>
    </source>
</evidence>
<dbReference type="PANTHER" id="PTHR31511:SF12">
    <property type="entry name" value="RHO TERMINATION FACTOR N-TERMINAL DOMAIN-CONTAINING PROTEIN"/>
    <property type="match status" value="1"/>
</dbReference>
<organism evidence="1 2">
    <name type="scientific">Mytilus galloprovincialis</name>
    <name type="common">Mediterranean mussel</name>
    <dbReference type="NCBI Taxonomy" id="29158"/>
    <lineage>
        <taxon>Eukaryota</taxon>
        <taxon>Metazoa</taxon>
        <taxon>Spiralia</taxon>
        <taxon>Lophotrochozoa</taxon>
        <taxon>Mollusca</taxon>
        <taxon>Bivalvia</taxon>
        <taxon>Autobranchia</taxon>
        <taxon>Pteriomorphia</taxon>
        <taxon>Mytilida</taxon>
        <taxon>Mytiloidea</taxon>
        <taxon>Mytilidae</taxon>
        <taxon>Mytilinae</taxon>
        <taxon>Mytilus</taxon>
    </lineage>
</organism>
<dbReference type="Proteomes" id="UP000596742">
    <property type="component" value="Unassembled WGS sequence"/>
</dbReference>
<name>A0A8B6BHA7_MYTGA</name>
<proteinExistence type="predicted"/>
<accession>A0A8B6BHA7</accession>
<dbReference type="EMBL" id="UYJE01000171">
    <property type="protein sequence ID" value="VDH90684.1"/>
    <property type="molecule type" value="Genomic_DNA"/>
</dbReference>
<dbReference type="SUPFAM" id="SSF56672">
    <property type="entry name" value="DNA/RNA polymerases"/>
    <property type="match status" value="1"/>
</dbReference>
<dbReference type="OrthoDB" id="8030979at2759"/>
<reference evidence="1" key="1">
    <citation type="submission" date="2018-11" db="EMBL/GenBank/DDBJ databases">
        <authorList>
            <person name="Alioto T."/>
            <person name="Alioto T."/>
        </authorList>
    </citation>
    <scope>NUCLEOTIDE SEQUENCE</scope>
</reference>
<dbReference type="AlphaFoldDB" id="A0A8B6BHA7"/>
<evidence type="ECO:0008006" key="3">
    <source>
        <dbReference type="Google" id="ProtNLM"/>
    </source>
</evidence>
<gene>
    <name evidence="1" type="ORF">MGAL_10B000302</name>
</gene>
<protein>
    <recommendedName>
        <fullName evidence="3">DNA-directed DNA polymerase</fullName>
    </recommendedName>
</protein>
<sequence>MTSVKLELLTDIDIHLFIEKGLRGGISMISIRHAKANNNHVPNYDPSQPINHVIYLDANNLYGWPMSQALPVEGFRWLNNSEIKYLNISDVEDESKNCFVLEVDLEYPMELHDDHNEYPLAPKK</sequence>
<evidence type="ECO:0000313" key="2">
    <source>
        <dbReference type="Proteomes" id="UP000596742"/>
    </source>
</evidence>
<comment type="caution">
    <text evidence="1">The sequence shown here is derived from an EMBL/GenBank/DDBJ whole genome shotgun (WGS) entry which is preliminary data.</text>
</comment>
<keyword evidence="2" id="KW-1185">Reference proteome</keyword>
<dbReference type="InterPro" id="IPR043502">
    <property type="entry name" value="DNA/RNA_pol_sf"/>
</dbReference>